<sequence>MTLYLNESDVRQLLDMSRAVEEVERAFSAHGRGQAVDIPRRRTRQPGGHLHILQAAAPEIGIIGYKAYYNKPGKPLNTLLHLLNHAQGHTEAIIESDWLGRIRTGAATGVAARYLAREDARVLGLFGYGRHARTQLQAVCTVRDIDEVKVFGRNQDAVRAFCDEMSQQVPARVRPAQSREETVRGSDIIVTMTRAFEPLFDGHWLEPGQFIAATGSNALDRREIDTETVRRADVIVVDSREVAQGECGDLLPAYENGLIYWEHLADMGGVVAGRWPGRTSDAQITLFESHGMALQDLYAGAAVLAAARERGMGVPLPMMGPEEK</sequence>
<dbReference type="PIRSF" id="PIRSF001439">
    <property type="entry name" value="CryM"/>
    <property type="match status" value="1"/>
</dbReference>
<accession>A0A261SAX5</accession>
<dbReference type="AlphaFoldDB" id="A0A261SAX5"/>
<evidence type="ECO:0000313" key="2">
    <source>
        <dbReference type="EMBL" id="OZI34127.1"/>
    </source>
</evidence>
<dbReference type="PANTHER" id="PTHR13812">
    <property type="entry name" value="KETIMINE REDUCTASE MU-CRYSTALLIN"/>
    <property type="match status" value="1"/>
</dbReference>
<dbReference type="GO" id="GO:0016491">
    <property type="term" value="F:oxidoreductase activity"/>
    <property type="evidence" value="ECO:0007669"/>
    <property type="project" value="UniProtKB-ARBA"/>
</dbReference>
<dbReference type="GO" id="GO:0005737">
    <property type="term" value="C:cytoplasm"/>
    <property type="evidence" value="ECO:0007669"/>
    <property type="project" value="TreeGrafter"/>
</dbReference>
<protein>
    <recommendedName>
        <fullName evidence="4">Ornithine cyclodeaminase</fullName>
    </recommendedName>
</protein>
<name>A0A261SAX5_9BORD</name>
<dbReference type="InterPro" id="IPR036291">
    <property type="entry name" value="NAD(P)-bd_dom_sf"/>
</dbReference>
<keyword evidence="3" id="KW-1185">Reference proteome</keyword>
<dbReference type="InterPro" id="IPR003462">
    <property type="entry name" value="ODC_Mu_crystall"/>
</dbReference>
<evidence type="ECO:0000313" key="3">
    <source>
        <dbReference type="Proteomes" id="UP000216020"/>
    </source>
</evidence>
<dbReference type="Gene3D" id="3.40.50.720">
    <property type="entry name" value="NAD(P)-binding Rossmann-like Domain"/>
    <property type="match status" value="1"/>
</dbReference>
<comment type="similarity">
    <text evidence="1">Belongs to the ornithine cyclodeaminase/mu-crystallin family.</text>
</comment>
<dbReference type="GO" id="GO:0019752">
    <property type="term" value="P:carboxylic acid metabolic process"/>
    <property type="evidence" value="ECO:0007669"/>
    <property type="project" value="UniProtKB-ARBA"/>
</dbReference>
<comment type="caution">
    <text evidence="2">The sequence shown here is derived from an EMBL/GenBank/DDBJ whole genome shotgun (WGS) entry which is preliminary data.</text>
</comment>
<dbReference type="PANTHER" id="PTHR13812:SF19">
    <property type="entry name" value="KETIMINE REDUCTASE MU-CRYSTALLIN"/>
    <property type="match status" value="1"/>
</dbReference>
<reference evidence="3" key="1">
    <citation type="submission" date="2017-05" db="EMBL/GenBank/DDBJ databases">
        <title>Complete and WGS of Bordetella genogroups.</title>
        <authorList>
            <person name="Spilker T."/>
            <person name="Lipuma J."/>
        </authorList>
    </citation>
    <scope>NUCLEOTIDE SEQUENCE [LARGE SCALE GENOMIC DNA]</scope>
    <source>
        <strain evidence="3">AU16122</strain>
    </source>
</reference>
<dbReference type="OrthoDB" id="5293744at2"/>
<dbReference type="RefSeq" id="WP_094853128.1">
    <property type="nucleotide sequence ID" value="NZ_NEVM01000002.1"/>
</dbReference>
<organism evidence="2 3">
    <name type="scientific">Bordetella genomosp. 10</name>
    <dbReference type="NCBI Taxonomy" id="1416804"/>
    <lineage>
        <taxon>Bacteria</taxon>
        <taxon>Pseudomonadati</taxon>
        <taxon>Pseudomonadota</taxon>
        <taxon>Betaproteobacteria</taxon>
        <taxon>Burkholderiales</taxon>
        <taxon>Alcaligenaceae</taxon>
        <taxon>Bordetella</taxon>
    </lineage>
</organism>
<gene>
    <name evidence="2" type="ORF">CAL29_11270</name>
</gene>
<evidence type="ECO:0000256" key="1">
    <source>
        <dbReference type="ARBA" id="ARBA00008903"/>
    </source>
</evidence>
<dbReference type="Gene3D" id="3.30.1780.10">
    <property type="entry name" value="ornithine cyclodeaminase, domain 1"/>
    <property type="match status" value="1"/>
</dbReference>
<proteinExistence type="inferred from homology"/>
<evidence type="ECO:0008006" key="4">
    <source>
        <dbReference type="Google" id="ProtNLM"/>
    </source>
</evidence>
<dbReference type="SUPFAM" id="SSF51735">
    <property type="entry name" value="NAD(P)-binding Rossmann-fold domains"/>
    <property type="match status" value="1"/>
</dbReference>
<dbReference type="EMBL" id="NEVM01000002">
    <property type="protein sequence ID" value="OZI34127.1"/>
    <property type="molecule type" value="Genomic_DNA"/>
</dbReference>
<dbReference type="Pfam" id="PF02423">
    <property type="entry name" value="OCD_Mu_crystall"/>
    <property type="match status" value="1"/>
</dbReference>
<dbReference type="FunFam" id="3.40.50.720:FF:000311">
    <property type="entry name" value="Ornithine cyclodeaminase"/>
    <property type="match status" value="1"/>
</dbReference>
<dbReference type="InterPro" id="IPR023401">
    <property type="entry name" value="ODC_N"/>
</dbReference>
<dbReference type="Proteomes" id="UP000216020">
    <property type="component" value="Unassembled WGS sequence"/>
</dbReference>